<dbReference type="PROSITE" id="PS50090">
    <property type="entry name" value="MYB_LIKE"/>
    <property type="match status" value="1"/>
</dbReference>
<feature type="region of interest" description="Disordered" evidence="1">
    <location>
        <begin position="1"/>
        <end position="32"/>
    </location>
</feature>
<reference evidence="3 4" key="1">
    <citation type="submission" date="2016-06" db="EMBL/GenBank/DDBJ databases">
        <title>Evolution of pathogenesis and genome organization in the Tremellales.</title>
        <authorList>
            <person name="Cuomo C."/>
            <person name="Litvintseva A."/>
            <person name="Heitman J."/>
            <person name="Chen Y."/>
            <person name="Sun S."/>
            <person name="Springer D."/>
            <person name="Dromer F."/>
            <person name="Young S."/>
            <person name="Zeng Q."/>
            <person name="Chapman S."/>
            <person name="Gujja S."/>
            <person name="Saif S."/>
            <person name="Birren B."/>
        </authorList>
    </citation>
    <scope>NUCLEOTIDE SEQUENCE [LARGE SCALE GENOMIC DNA]</scope>
    <source>
        <strain evidence="3 4">ATCC 28783</strain>
    </source>
</reference>
<comment type="caution">
    <text evidence="3">The sequence shown here is derived from an EMBL/GenBank/DDBJ whole genome shotgun (WGS) entry which is preliminary data.</text>
</comment>
<sequence>MAPVKSVKRSHSSSPSPSPKAKKPHGGKTDREIWTKEDVVKLYNLINPRPTKTDWKMIETEMGKGSNACRMKWRGMEAKIQSTVAAMGE</sequence>
<evidence type="ECO:0000313" key="4">
    <source>
        <dbReference type="Proteomes" id="UP000289152"/>
    </source>
</evidence>
<feature type="compositionally biased region" description="Basic residues" evidence="1">
    <location>
        <begin position="1"/>
        <end position="11"/>
    </location>
</feature>
<proteinExistence type="predicted"/>
<name>A0A4Q1BLN8_TREME</name>
<dbReference type="CDD" id="cd00167">
    <property type="entry name" value="SANT"/>
    <property type="match status" value="1"/>
</dbReference>
<dbReference type="InParanoid" id="A0A4Q1BLN8"/>
<dbReference type="AlphaFoldDB" id="A0A4Q1BLN8"/>
<dbReference type="InterPro" id="IPR001005">
    <property type="entry name" value="SANT/Myb"/>
</dbReference>
<dbReference type="EMBL" id="SDIL01000043">
    <property type="protein sequence ID" value="RXK38686.1"/>
    <property type="molecule type" value="Genomic_DNA"/>
</dbReference>
<dbReference type="SUPFAM" id="SSF46689">
    <property type="entry name" value="Homeodomain-like"/>
    <property type="match status" value="1"/>
</dbReference>
<dbReference type="InterPro" id="IPR009057">
    <property type="entry name" value="Homeodomain-like_sf"/>
</dbReference>
<dbReference type="Proteomes" id="UP000289152">
    <property type="component" value="Unassembled WGS sequence"/>
</dbReference>
<dbReference type="Pfam" id="PF13921">
    <property type="entry name" value="Myb_DNA-bind_6"/>
    <property type="match status" value="1"/>
</dbReference>
<evidence type="ECO:0000256" key="1">
    <source>
        <dbReference type="SAM" id="MobiDB-lite"/>
    </source>
</evidence>
<evidence type="ECO:0000313" key="3">
    <source>
        <dbReference type="EMBL" id="RXK38686.1"/>
    </source>
</evidence>
<organism evidence="3 4">
    <name type="scientific">Tremella mesenterica</name>
    <name type="common">Jelly fungus</name>
    <dbReference type="NCBI Taxonomy" id="5217"/>
    <lineage>
        <taxon>Eukaryota</taxon>
        <taxon>Fungi</taxon>
        <taxon>Dikarya</taxon>
        <taxon>Basidiomycota</taxon>
        <taxon>Agaricomycotina</taxon>
        <taxon>Tremellomycetes</taxon>
        <taxon>Tremellales</taxon>
        <taxon>Tremellaceae</taxon>
        <taxon>Tremella</taxon>
    </lineage>
</organism>
<gene>
    <name evidence="3" type="ORF">M231_03996</name>
</gene>
<accession>A0A4Q1BLN8</accession>
<keyword evidence="4" id="KW-1185">Reference proteome</keyword>
<evidence type="ECO:0000259" key="2">
    <source>
        <dbReference type="PROSITE" id="PS50090"/>
    </source>
</evidence>
<protein>
    <recommendedName>
        <fullName evidence="2">Myb-like domain-containing protein</fullName>
    </recommendedName>
</protein>
<feature type="domain" description="Myb-like" evidence="2">
    <location>
        <begin position="26"/>
        <end position="77"/>
    </location>
</feature>